<proteinExistence type="predicted"/>
<evidence type="ECO:0000313" key="3">
    <source>
        <dbReference type="Proteomes" id="UP000285173"/>
    </source>
</evidence>
<evidence type="ECO:0000313" key="2">
    <source>
        <dbReference type="EMBL" id="RGZ49136.1"/>
    </source>
</evidence>
<feature type="region of interest" description="Disordered" evidence="1">
    <location>
        <begin position="1"/>
        <end position="27"/>
    </location>
</feature>
<accession>A0A413NKQ9</accession>
<name>A0A413NKQ9_9BACT</name>
<dbReference type="Proteomes" id="UP000285173">
    <property type="component" value="Unassembled WGS sequence"/>
</dbReference>
<reference evidence="2 3" key="1">
    <citation type="submission" date="2018-08" db="EMBL/GenBank/DDBJ databases">
        <title>A genome reference for cultivated species of the human gut microbiota.</title>
        <authorList>
            <person name="Zou Y."/>
            <person name="Xue W."/>
            <person name="Luo G."/>
        </authorList>
    </citation>
    <scope>NUCLEOTIDE SEQUENCE [LARGE SCALE GENOMIC DNA]</scope>
    <source>
        <strain evidence="2 3">AM50-15</strain>
    </source>
</reference>
<dbReference type="EMBL" id="QSEF01000008">
    <property type="protein sequence ID" value="RGZ49136.1"/>
    <property type="molecule type" value="Genomic_DNA"/>
</dbReference>
<organism evidence="2 3">
    <name type="scientific">Parabacteroides merdae</name>
    <dbReference type="NCBI Taxonomy" id="46503"/>
    <lineage>
        <taxon>Bacteria</taxon>
        <taxon>Pseudomonadati</taxon>
        <taxon>Bacteroidota</taxon>
        <taxon>Bacteroidia</taxon>
        <taxon>Bacteroidales</taxon>
        <taxon>Tannerellaceae</taxon>
        <taxon>Parabacteroides</taxon>
    </lineage>
</organism>
<gene>
    <name evidence="2" type="ORF">DW986_07230</name>
</gene>
<dbReference type="AlphaFoldDB" id="A0A413NKQ9"/>
<comment type="caution">
    <text evidence="2">The sequence shown here is derived from an EMBL/GenBank/DDBJ whole genome shotgun (WGS) entry which is preliminary data.</text>
</comment>
<protein>
    <submittedName>
        <fullName evidence="2">Uncharacterized protein</fullName>
    </submittedName>
</protein>
<feature type="region of interest" description="Disordered" evidence="1">
    <location>
        <begin position="215"/>
        <end position="251"/>
    </location>
</feature>
<sequence length="251" mass="28451">MDNNVGNEEEKVPVGSSGTTNKPSKKQAYLDYMRSRMGESYGEDEDSVYSDMLDYRQKNDESQERMTEILSKDPRLAQVLSDMAGGKRGATSALVRYFGKDILGAEEGSDEWNDLQNAEKERMEELESMRKSKEEYDVNIEASLPVLDEFATSRKIDIDEFLDSAYSRILEPIFKGNYTTELLEMLYNAMNYKTDIEESFQSGVVAGRNQKIDRMRKDNAGDGLPRLGASTASTVKRAEKKPSYKSSVWND</sequence>
<evidence type="ECO:0000256" key="1">
    <source>
        <dbReference type="SAM" id="MobiDB-lite"/>
    </source>
</evidence>